<evidence type="ECO:0000313" key="4">
    <source>
        <dbReference type="Proteomes" id="UP000184222"/>
    </source>
</evidence>
<feature type="signal peptide" evidence="1">
    <location>
        <begin position="1"/>
        <end position="32"/>
    </location>
</feature>
<proteinExistence type="predicted"/>
<dbReference type="Pfam" id="PF22361">
    <property type="entry name" value="IglE_N"/>
    <property type="match status" value="1"/>
</dbReference>
<accession>A0A1L4BUY6</accession>
<dbReference type="KEGG" id="frx:F7310_10015"/>
<dbReference type="OrthoDB" id="5604686at2"/>
<dbReference type="PROSITE" id="PS51257">
    <property type="entry name" value="PROKAR_LIPOPROTEIN"/>
    <property type="match status" value="1"/>
</dbReference>
<keyword evidence="1" id="KW-0732">Signal</keyword>
<evidence type="ECO:0000259" key="2">
    <source>
        <dbReference type="Pfam" id="PF22361"/>
    </source>
</evidence>
<dbReference type="Proteomes" id="UP000184222">
    <property type="component" value="Chromosome"/>
</dbReference>
<protein>
    <recommendedName>
        <fullName evidence="2">Type VI lipoprotein IgE-like C-terminal domain-containing protein</fullName>
    </recommendedName>
</protein>
<sequence length="145" mass="16455">MKNIRIKNTYLKNIKLALISALFLILSGCASSSFNLTVQPNKLSNDGQPFYVIVKKEPMFSYLDSDVDSVYDSYLKTDSKDDSILVYPSKGKQSIPIEKSEKEGVSVYFLFKKKPSEGHWKLYINPDSQKDKTVNISKNNVMKVS</sequence>
<reference evidence="3 4" key="1">
    <citation type="journal article" date="2016" name="Appl. Environ. Microbiol.">
        <title>Whole genome relationships among Francisella bacteria of diverse origin define new species and provide specific regions for detection.</title>
        <authorList>
            <person name="Challacombe J.F."/>
            <person name="Petersen J.M."/>
            <person name="Gallegos-Graves V."/>
            <person name="Hodge D."/>
            <person name="Pillai S."/>
            <person name="Kuske C.R."/>
        </authorList>
    </citation>
    <scope>NUCLEOTIDE SEQUENCE [LARGE SCALE GENOMIC DNA]</scope>
    <source>
        <strain evidence="4">TX07-7310</strain>
    </source>
</reference>
<dbReference type="RefSeq" id="WP_072713441.1">
    <property type="nucleotide sequence ID" value="NZ_CP016796.1"/>
</dbReference>
<name>A0A1L4BUY6_9GAMM</name>
<keyword evidence="4" id="KW-1185">Reference proteome</keyword>
<dbReference type="AlphaFoldDB" id="A0A1L4BUY6"/>
<gene>
    <name evidence="3" type="ORF">F7310_10015</name>
</gene>
<feature type="domain" description="Type VI lipoprotein IgE-like C-terminal" evidence="2">
    <location>
        <begin position="51"/>
        <end position="135"/>
    </location>
</feature>
<feature type="chain" id="PRO_5012137174" description="Type VI lipoprotein IgE-like C-terminal domain-containing protein" evidence="1">
    <location>
        <begin position="33"/>
        <end position="145"/>
    </location>
</feature>
<evidence type="ECO:0000256" key="1">
    <source>
        <dbReference type="SAM" id="SignalP"/>
    </source>
</evidence>
<dbReference type="STRING" id="573570.F7310_10015"/>
<dbReference type="EMBL" id="CP016796">
    <property type="protein sequence ID" value="API87664.1"/>
    <property type="molecule type" value="Genomic_DNA"/>
</dbReference>
<evidence type="ECO:0000313" key="3">
    <source>
        <dbReference type="EMBL" id="API87664.1"/>
    </source>
</evidence>
<dbReference type="NCBIfam" id="NF041245">
    <property type="entry name" value="T6SS_IglE"/>
    <property type="match status" value="1"/>
</dbReference>
<dbReference type="InterPro" id="IPR054378">
    <property type="entry name" value="IgE-like_C"/>
</dbReference>
<organism evidence="3 4">
    <name type="scientific">Francisella uliginis</name>
    <dbReference type="NCBI Taxonomy" id="573570"/>
    <lineage>
        <taxon>Bacteria</taxon>
        <taxon>Pseudomonadati</taxon>
        <taxon>Pseudomonadota</taxon>
        <taxon>Gammaproteobacteria</taxon>
        <taxon>Thiotrichales</taxon>
        <taxon>Francisellaceae</taxon>
        <taxon>Francisella</taxon>
    </lineage>
</organism>